<dbReference type="EMBL" id="AZBU02000008">
    <property type="protein sequence ID" value="TKR66958.1"/>
    <property type="molecule type" value="Genomic_DNA"/>
</dbReference>
<sequence length="120" mass="14336">MPSFSATLGSFIQFFLRWAECLRQLIMIGILWHSLNECIKLFYSQPCCFTERGCCHKDACKGTDGFNTRLFCATIGYLFLTYSILYLIRPKRDGKRSDRHHCKTCRKHCRCRHEQREERW</sequence>
<reference evidence="2 3" key="2">
    <citation type="journal article" date="2019" name="G3 (Bethesda)">
        <title>Hybrid Assembly of the Genome of the Entomopathogenic Nematode Steinernema carpocapsae Identifies the X-Chromosome.</title>
        <authorList>
            <person name="Serra L."/>
            <person name="Macchietto M."/>
            <person name="Macias-Munoz A."/>
            <person name="McGill C.J."/>
            <person name="Rodriguez I.M."/>
            <person name="Rodriguez B."/>
            <person name="Murad R."/>
            <person name="Mortazavi A."/>
        </authorList>
    </citation>
    <scope>NUCLEOTIDE SEQUENCE [LARGE SCALE GENOMIC DNA]</scope>
    <source>
        <strain evidence="2 3">ALL</strain>
    </source>
</reference>
<gene>
    <name evidence="2" type="ORF">L596_023178</name>
</gene>
<keyword evidence="3" id="KW-1185">Reference proteome</keyword>
<comment type="caution">
    <text evidence="2">The sequence shown here is derived from an EMBL/GenBank/DDBJ whole genome shotgun (WGS) entry which is preliminary data.</text>
</comment>
<dbReference type="AlphaFoldDB" id="A0A4U5MCW4"/>
<evidence type="ECO:0000313" key="3">
    <source>
        <dbReference type="Proteomes" id="UP000298663"/>
    </source>
</evidence>
<evidence type="ECO:0000313" key="2">
    <source>
        <dbReference type="EMBL" id="TKR66958.1"/>
    </source>
</evidence>
<feature type="transmembrane region" description="Helical" evidence="1">
    <location>
        <begin position="68"/>
        <end position="88"/>
    </location>
</feature>
<dbReference type="Proteomes" id="UP000298663">
    <property type="component" value="Unassembled WGS sequence"/>
</dbReference>
<keyword evidence="1" id="KW-0812">Transmembrane</keyword>
<keyword evidence="1" id="KW-1133">Transmembrane helix</keyword>
<proteinExistence type="predicted"/>
<name>A0A4U5MCW4_STECR</name>
<protein>
    <submittedName>
        <fullName evidence="2">Uncharacterized protein</fullName>
    </submittedName>
</protein>
<reference evidence="2 3" key="1">
    <citation type="journal article" date="2015" name="Genome Biol.">
        <title>Comparative genomics of Steinernema reveals deeply conserved gene regulatory networks.</title>
        <authorList>
            <person name="Dillman A.R."/>
            <person name="Macchietto M."/>
            <person name="Porter C.F."/>
            <person name="Rogers A."/>
            <person name="Williams B."/>
            <person name="Antoshechkin I."/>
            <person name="Lee M.M."/>
            <person name="Goodwin Z."/>
            <person name="Lu X."/>
            <person name="Lewis E.E."/>
            <person name="Goodrich-Blair H."/>
            <person name="Stock S.P."/>
            <person name="Adams B.J."/>
            <person name="Sternberg P.W."/>
            <person name="Mortazavi A."/>
        </authorList>
    </citation>
    <scope>NUCLEOTIDE SEQUENCE [LARGE SCALE GENOMIC DNA]</scope>
    <source>
        <strain evidence="2 3">ALL</strain>
    </source>
</reference>
<keyword evidence="1" id="KW-0472">Membrane</keyword>
<organism evidence="2 3">
    <name type="scientific">Steinernema carpocapsae</name>
    <name type="common">Entomopathogenic nematode</name>
    <dbReference type="NCBI Taxonomy" id="34508"/>
    <lineage>
        <taxon>Eukaryota</taxon>
        <taxon>Metazoa</taxon>
        <taxon>Ecdysozoa</taxon>
        <taxon>Nematoda</taxon>
        <taxon>Chromadorea</taxon>
        <taxon>Rhabditida</taxon>
        <taxon>Tylenchina</taxon>
        <taxon>Panagrolaimomorpha</taxon>
        <taxon>Strongyloidoidea</taxon>
        <taxon>Steinernematidae</taxon>
        <taxon>Steinernema</taxon>
    </lineage>
</organism>
<evidence type="ECO:0000256" key="1">
    <source>
        <dbReference type="SAM" id="Phobius"/>
    </source>
</evidence>
<accession>A0A4U5MCW4</accession>